<dbReference type="RefSeq" id="WP_052384983.1">
    <property type="nucleotide sequence ID" value="NZ_CP009922.3"/>
</dbReference>
<dbReference type="STRING" id="408015.SXIM_14310"/>
<dbReference type="PATRIC" id="fig|408015.6.peg.1464"/>
<reference evidence="1" key="1">
    <citation type="submission" date="2019-08" db="EMBL/GenBank/DDBJ databases">
        <title>Complete genome sequence of a mangrove-derived Streptomyces xiamenensis.</title>
        <authorList>
            <person name="Xu J."/>
        </authorList>
    </citation>
    <scope>NUCLEOTIDE SEQUENCE</scope>
    <source>
        <strain evidence="1">318</strain>
    </source>
</reference>
<evidence type="ECO:0000313" key="1">
    <source>
        <dbReference type="EMBL" id="AKG42815.1"/>
    </source>
</evidence>
<evidence type="ECO:0000313" key="2">
    <source>
        <dbReference type="Proteomes" id="UP000034034"/>
    </source>
</evidence>
<sequence length="177" mass="18951">MSDPELLARIAERPELFRYFEWPCDFDVTRLDPVEPGLSLRSGATLVPVAGCGAGGSYFLVDGTAVLYASSEGECALIADSLRAALELMAGVPFWKEYLHLSARGRARPVAEVLAELDEELAELPEFAASGGQSAARALGLGRPDRVALLTGLRDAMARTSPGHLLINADGEPYDEF</sequence>
<proteinExistence type="predicted"/>
<dbReference type="KEGG" id="sxi:SXIM_14310"/>
<protein>
    <submittedName>
        <fullName evidence="1">Uncharacterized protein</fullName>
    </submittedName>
</protein>
<keyword evidence="2" id="KW-1185">Reference proteome</keyword>
<dbReference type="Proteomes" id="UP000034034">
    <property type="component" value="Chromosome"/>
</dbReference>
<dbReference type="AlphaFoldDB" id="A0A0F7FT12"/>
<dbReference type="EMBL" id="CP009922">
    <property type="protein sequence ID" value="AKG42815.1"/>
    <property type="molecule type" value="Genomic_DNA"/>
</dbReference>
<gene>
    <name evidence="1" type="ORF">SXIM_14310</name>
</gene>
<name>A0A0F7FT12_9ACTN</name>
<accession>A0A0F7FT12</accession>
<organism evidence="1 2">
    <name type="scientific">Streptomyces xiamenensis</name>
    <dbReference type="NCBI Taxonomy" id="408015"/>
    <lineage>
        <taxon>Bacteria</taxon>
        <taxon>Bacillati</taxon>
        <taxon>Actinomycetota</taxon>
        <taxon>Actinomycetes</taxon>
        <taxon>Kitasatosporales</taxon>
        <taxon>Streptomycetaceae</taxon>
        <taxon>Streptomyces</taxon>
    </lineage>
</organism>
<dbReference type="HOGENOM" id="CLU_1517156_0_0_11"/>